<comment type="caution">
    <text evidence="2">The sequence shown here is derived from an EMBL/GenBank/DDBJ whole genome shotgun (WGS) entry which is preliminary data.</text>
</comment>
<feature type="compositionally biased region" description="Pro residues" evidence="1">
    <location>
        <begin position="237"/>
        <end position="253"/>
    </location>
</feature>
<reference evidence="2 3" key="1">
    <citation type="journal article" date="2024" name="Nat. Commun.">
        <title>Phylogenomics reveals the evolutionary origins of lichenization in chlorophyte algae.</title>
        <authorList>
            <person name="Puginier C."/>
            <person name="Libourel C."/>
            <person name="Otte J."/>
            <person name="Skaloud P."/>
            <person name="Haon M."/>
            <person name="Grisel S."/>
            <person name="Petersen M."/>
            <person name="Berrin J.G."/>
            <person name="Delaux P.M."/>
            <person name="Dal Grande F."/>
            <person name="Keller J."/>
        </authorList>
    </citation>
    <scope>NUCLEOTIDE SEQUENCE [LARGE SCALE GENOMIC DNA]</scope>
    <source>
        <strain evidence="2 3">SAG 216-7</strain>
    </source>
</reference>
<feature type="region of interest" description="Disordered" evidence="1">
    <location>
        <begin position="319"/>
        <end position="360"/>
    </location>
</feature>
<evidence type="ECO:0000313" key="2">
    <source>
        <dbReference type="EMBL" id="KAK9916053.1"/>
    </source>
</evidence>
<proteinExistence type="predicted"/>
<protein>
    <submittedName>
        <fullName evidence="2">Uncharacterized protein</fullName>
    </submittedName>
</protein>
<feature type="region of interest" description="Disordered" evidence="1">
    <location>
        <begin position="235"/>
        <end position="258"/>
    </location>
</feature>
<keyword evidence="3" id="KW-1185">Reference proteome</keyword>
<feature type="region of interest" description="Disordered" evidence="1">
    <location>
        <begin position="134"/>
        <end position="174"/>
    </location>
</feature>
<evidence type="ECO:0000313" key="3">
    <source>
        <dbReference type="Proteomes" id="UP001491310"/>
    </source>
</evidence>
<accession>A0ABR2YW73</accession>
<gene>
    <name evidence="2" type="ORF">WJX75_007856</name>
</gene>
<feature type="region of interest" description="Disordered" evidence="1">
    <location>
        <begin position="449"/>
        <end position="490"/>
    </location>
</feature>
<name>A0ABR2YW73_9CHLO</name>
<dbReference type="Proteomes" id="UP001491310">
    <property type="component" value="Unassembled WGS sequence"/>
</dbReference>
<organism evidence="2 3">
    <name type="scientific">Coccomyxa subellipsoidea</name>
    <dbReference type="NCBI Taxonomy" id="248742"/>
    <lineage>
        <taxon>Eukaryota</taxon>
        <taxon>Viridiplantae</taxon>
        <taxon>Chlorophyta</taxon>
        <taxon>core chlorophytes</taxon>
        <taxon>Trebouxiophyceae</taxon>
        <taxon>Trebouxiophyceae incertae sedis</taxon>
        <taxon>Coccomyxaceae</taxon>
        <taxon>Coccomyxa</taxon>
    </lineage>
</organism>
<dbReference type="EMBL" id="JALJOT010000004">
    <property type="protein sequence ID" value="KAK9916053.1"/>
    <property type="molecule type" value="Genomic_DNA"/>
</dbReference>
<feature type="compositionally biased region" description="Low complexity" evidence="1">
    <location>
        <begin position="479"/>
        <end position="490"/>
    </location>
</feature>
<sequence length="490" mass="52720">MALLQQHSDAYVQASFKLPSPPPGPPIGILLPKGSALSLDPCFSASGRVSPTLTPTPQPKTVSQAWQADKKLHDRLRICTEPTTAKAEGTSHNHSSSGFLVRQPNSEMWMQAVPMRTGTKPSTSYRVYSNAFREGQRPNGFQGNGHVRPGSPSISSPAQRGRPVLPSPSHPDHERQLSAQMMILDCGAAGAPSLLSSPGAQGSSNLIYILKSLQHQAAQESPREQLALMRMLLTPPNQAPPRQPSSYQPPPWGSPREGAQLDAVKKRCGPAAIDEQWQQGSHRNMTQIPKAPTPPAEAGLLQTRHEEVLQRLKAQAQLRAKTGGANTGNAERMSRIGSVSSEAERQQNGSQTPAFLSKGSPHARALYTSRMDFPSPSEALSGPSLIFNNSATSQNRLKQLKPFNNLHAEQYAADSVRRPGCCTKGGVASNNADIVCAAPARIAVGWPVSRPDLPPQAVPKQKDNPVGQALEPGKEGLERTSWSSRSSTRW</sequence>
<evidence type="ECO:0000256" key="1">
    <source>
        <dbReference type="SAM" id="MobiDB-lite"/>
    </source>
</evidence>
<feature type="compositionally biased region" description="Polar residues" evidence="1">
    <location>
        <begin position="337"/>
        <end position="354"/>
    </location>
</feature>